<accession>A0A0B6YBU2</accession>
<dbReference type="AlphaFoldDB" id="A0A0B6YBU2"/>
<evidence type="ECO:0000313" key="1">
    <source>
        <dbReference type="EMBL" id="CEK53787.1"/>
    </source>
</evidence>
<protein>
    <submittedName>
        <fullName evidence="1">Uncharacterized protein</fullName>
    </submittedName>
</protein>
<feature type="non-terminal residue" evidence="1">
    <location>
        <position position="1"/>
    </location>
</feature>
<feature type="non-terminal residue" evidence="1">
    <location>
        <position position="89"/>
    </location>
</feature>
<proteinExistence type="predicted"/>
<reference evidence="1" key="1">
    <citation type="submission" date="2014-12" db="EMBL/GenBank/DDBJ databases">
        <title>Insight into the proteome of Arion vulgaris.</title>
        <authorList>
            <person name="Aradska J."/>
            <person name="Bulat T."/>
            <person name="Smidak R."/>
            <person name="Sarate P."/>
            <person name="Gangsoo J."/>
            <person name="Sialana F."/>
            <person name="Bilban M."/>
            <person name="Lubec G."/>
        </authorList>
    </citation>
    <scope>NUCLEOTIDE SEQUENCE</scope>
    <source>
        <tissue evidence="1">Skin</tissue>
    </source>
</reference>
<name>A0A0B6YBU2_9EUPU</name>
<sequence length="89" mass="9592">LIVLNSALADSKADIFKFDDDFDTGDAEIQVEIDTVEKDDVDESEDVELSPGGILDEETIARGMSNLGRSANGCHQVYLNVSIPGFSLT</sequence>
<dbReference type="EMBL" id="HACG01006922">
    <property type="protein sequence ID" value="CEK53787.1"/>
    <property type="molecule type" value="Transcribed_RNA"/>
</dbReference>
<gene>
    <name evidence="1" type="primary">ORF21236</name>
</gene>
<organism evidence="1">
    <name type="scientific">Arion vulgaris</name>
    <dbReference type="NCBI Taxonomy" id="1028688"/>
    <lineage>
        <taxon>Eukaryota</taxon>
        <taxon>Metazoa</taxon>
        <taxon>Spiralia</taxon>
        <taxon>Lophotrochozoa</taxon>
        <taxon>Mollusca</taxon>
        <taxon>Gastropoda</taxon>
        <taxon>Heterobranchia</taxon>
        <taxon>Euthyneura</taxon>
        <taxon>Panpulmonata</taxon>
        <taxon>Eupulmonata</taxon>
        <taxon>Stylommatophora</taxon>
        <taxon>Helicina</taxon>
        <taxon>Arionoidea</taxon>
        <taxon>Arionidae</taxon>
        <taxon>Arion</taxon>
    </lineage>
</organism>